<name>Q47U91_COLP3</name>
<dbReference type="EMBL" id="CP000083">
    <property type="protein sequence ID" value="AAZ25529.1"/>
    <property type="molecule type" value="Genomic_DNA"/>
</dbReference>
<accession>Q47U91</accession>
<evidence type="ECO:0000313" key="1">
    <source>
        <dbReference type="EMBL" id="AAZ25529.1"/>
    </source>
</evidence>
<dbReference type="AlphaFoldDB" id="Q47U91"/>
<organism evidence="1 2">
    <name type="scientific">Colwellia psychrerythraea (strain 34H / ATCC BAA-681)</name>
    <name type="common">Vibrio psychroerythus</name>
    <dbReference type="NCBI Taxonomy" id="167879"/>
    <lineage>
        <taxon>Bacteria</taxon>
        <taxon>Pseudomonadati</taxon>
        <taxon>Pseudomonadota</taxon>
        <taxon>Gammaproteobacteria</taxon>
        <taxon>Alteromonadales</taxon>
        <taxon>Colwelliaceae</taxon>
        <taxon>Colwellia</taxon>
    </lineage>
</organism>
<gene>
    <name evidence="1" type="ordered locus">CPS_4993</name>
</gene>
<evidence type="ECO:0000313" key="2">
    <source>
        <dbReference type="Proteomes" id="UP000000547"/>
    </source>
</evidence>
<proteinExistence type="predicted"/>
<dbReference type="KEGG" id="cps:CPS_4993"/>
<dbReference type="HOGENOM" id="CLU_2878120_0_0_6"/>
<sequence length="63" mass="7250">MMALLGDALWRFYQLTGDKRSVALIDAFGDFVFNYGLFYGDKQVKTLSYLSILFLLIMQSKKS</sequence>
<dbReference type="STRING" id="167879.CPS_4993"/>
<dbReference type="Proteomes" id="UP000000547">
    <property type="component" value="Chromosome"/>
</dbReference>
<reference evidence="1" key="1">
    <citation type="journal article" date="2005" name="Proc. Natl. Acad. Sci. U.S.A.">
        <title>The psychrophilic lifestyle as revealed by the genome sequence of Colwellia psychrerythraea 34H through genomic and proteomic analyses.</title>
        <authorList>
            <person name="Methe B.A."/>
            <person name="Nelson K.E."/>
            <person name="Deming J.W."/>
            <person name="Momen B."/>
            <person name="Melamud E."/>
            <person name="Zhang X."/>
            <person name="Moult J."/>
            <person name="Madupu R."/>
            <person name="Nelson W.C."/>
            <person name="Dodson R.J."/>
            <person name="Brinkac L.M."/>
            <person name="Daugherty S.C."/>
            <person name="Durkin A.S."/>
            <person name="DeBoy R.T."/>
            <person name="Kolonay J.F."/>
            <person name="Sullivan S.A."/>
            <person name="Zhou L."/>
            <person name="Davidsen T.M."/>
            <person name="Wu M."/>
            <person name="Huston A.L."/>
            <person name="Lewis M."/>
            <person name="Weaver B."/>
            <person name="Weidman J.F."/>
            <person name="Khouri H."/>
            <person name="Utterback T.R."/>
            <person name="Feldblyum T.V."/>
            <person name="Fraser C.M."/>
        </authorList>
    </citation>
    <scope>NUCLEOTIDE SEQUENCE [LARGE SCALE GENOMIC DNA]</scope>
    <source>
        <strain evidence="1">34H</strain>
    </source>
</reference>
<protein>
    <submittedName>
        <fullName evidence="1">Uncharacterized protein</fullName>
    </submittedName>
</protein>